<dbReference type="PANTHER" id="PTHR13710">
    <property type="entry name" value="DNA HELICASE RECQ FAMILY MEMBER"/>
    <property type="match status" value="1"/>
</dbReference>
<comment type="caution">
    <text evidence="16">The sequence shown here is derived from an EMBL/GenBank/DDBJ whole genome shotgun (WGS) entry which is preliminary data.</text>
</comment>
<evidence type="ECO:0000256" key="3">
    <source>
        <dbReference type="ARBA" id="ARBA00022741"/>
    </source>
</evidence>
<dbReference type="Gene3D" id="1.10.10.10">
    <property type="entry name" value="Winged helix-like DNA-binding domain superfamily/Winged helix DNA-binding domain"/>
    <property type="match status" value="1"/>
</dbReference>
<reference evidence="16 17" key="1">
    <citation type="submission" date="2022-05" db="EMBL/GenBank/DDBJ databases">
        <authorList>
            <consortium name="Genoscope - CEA"/>
            <person name="William W."/>
        </authorList>
    </citation>
    <scope>NUCLEOTIDE SEQUENCE [LARGE SCALE GENOMIC DNA]</scope>
</reference>
<comment type="subcellular location">
    <subcellularLocation>
        <location evidence="1">Nucleus</location>
    </subcellularLocation>
</comment>
<evidence type="ECO:0000256" key="8">
    <source>
        <dbReference type="ARBA" id="ARBA00023235"/>
    </source>
</evidence>
<dbReference type="InterPro" id="IPR004589">
    <property type="entry name" value="DNA_helicase_ATP-dep_RecQ"/>
</dbReference>
<feature type="domain" description="Helicase ATP-binding" evidence="14">
    <location>
        <begin position="439"/>
        <end position="617"/>
    </location>
</feature>
<dbReference type="InterPro" id="IPR011545">
    <property type="entry name" value="DEAD/DEAH_box_helicase_dom"/>
</dbReference>
<dbReference type="InterPro" id="IPR014001">
    <property type="entry name" value="Helicase_ATP-bd"/>
</dbReference>
<organism evidence="16 17">
    <name type="scientific">Porites evermanni</name>
    <dbReference type="NCBI Taxonomy" id="104178"/>
    <lineage>
        <taxon>Eukaryota</taxon>
        <taxon>Metazoa</taxon>
        <taxon>Cnidaria</taxon>
        <taxon>Anthozoa</taxon>
        <taxon>Hexacorallia</taxon>
        <taxon>Scleractinia</taxon>
        <taxon>Fungiina</taxon>
        <taxon>Poritidae</taxon>
        <taxon>Porites</taxon>
    </lineage>
</organism>
<evidence type="ECO:0000259" key="14">
    <source>
        <dbReference type="PROSITE" id="PS51192"/>
    </source>
</evidence>
<dbReference type="InterPro" id="IPR027417">
    <property type="entry name" value="P-loop_NTPase"/>
</dbReference>
<keyword evidence="5" id="KW-0347">Helicase</keyword>
<dbReference type="Pfam" id="PF09382">
    <property type="entry name" value="RQC"/>
    <property type="match status" value="1"/>
</dbReference>
<dbReference type="PROSITE" id="PS51194">
    <property type="entry name" value="HELICASE_CTER"/>
    <property type="match status" value="1"/>
</dbReference>
<feature type="non-terminal residue" evidence="16">
    <location>
        <position position="1"/>
    </location>
</feature>
<evidence type="ECO:0000256" key="6">
    <source>
        <dbReference type="ARBA" id="ARBA00022840"/>
    </source>
</evidence>
<dbReference type="CDD" id="cd18794">
    <property type="entry name" value="SF2_C_RecQ"/>
    <property type="match status" value="1"/>
</dbReference>
<dbReference type="NCBIfam" id="TIGR00614">
    <property type="entry name" value="recQ_fam"/>
    <property type="match status" value="1"/>
</dbReference>
<keyword evidence="17" id="KW-1185">Reference proteome</keyword>
<dbReference type="Pfam" id="PF16124">
    <property type="entry name" value="RecQ_Zn_bind"/>
    <property type="match status" value="1"/>
</dbReference>
<evidence type="ECO:0000313" key="17">
    <source>
        <dbReference type="Proteomes" id="UP001159427"/>
    </source>
</evidence>
<keyword evidence="7" id="KW-0238">DNA-binding</keyword>
<keyword evidence="4" id="KW-0378">Hydrolase</keyword>
<gene>
    <name evidence="16" type="ORF">PEVE_00002292</name>
</gene>
<evidence type="ECO:0000313" key="16">
    <source>
        <dbReference type="EMBL" id="CAH3019329.1"/>
    </source>
</evidence>
<sequence>FHILYSIDGEIQRFNLYLKSFTSVYNLFQRAGDGLSTCSTGANLFNNTVPFDVDEQSNSLPATEALSPLDSPQPPDDLTLQNSPLSMDVFSPPNSPPPPEYFSPPPSPTVPLSPANIVDQDMPCEDFSCRAEKNSHDVLEPIPKNAPTVKIKDILHQARVVHYETMESICSMLEKTGPAIINNLPQPLLEAQSLRKRLRTKVRHLEAMLKQRGERADGPFRSVERPRTFVERPSSYALNTTPCGESFFEREGSMAAQSNISLNRENISTVSGNNRRQSAANNAGQHAKVQCSSVSPVSMASEGMMNDHTSKDTHLLAELQDSSDDEWANTSALTTNTGNKLSTTSRVADCGRNINSFESTPCNQQRTTSLSFQTTSSVKSKTSISLNSSFSPRRINMIPNNGNDIELKRKDLPYHREMWKILKNVYKIRSLRTNQLEAINAAMMKHDCFVLMPTGGGKSLCFQLTALMGSGVTFVISPLRSLIQDQVQRLQSLQLPAVHLLGDTGAGSTKHLNSVYQDLSLRNPTIKLVYVTPEKLSASDKLLSVMNSLYTRGLLDRIVIDEAHCVSQWGHDFRPDYKKLSSLRTKYPKVPFMALTATATPRVQKDVLHQLKMPKPKWFTQSFDRPNLKFVVKPKKKVMDEILKYIKTKHAVSSGIIYCLSRIDCERVADSLNEAGISAVAYHAGLSDEQRTKCQEAWINNRYKVVCATIAFGMGIDKGSVRYVIHHSMPKSLEGYYQECGRAGRDGGLAECILFYLYGDTTRIRRMIQNDPGRNTDCKQVDMDNLFRVVQYCENVTECRRVQLLHYFGEMDYDPSQCRSRADSMCDTCASSDSFVYKDITSEAKAFVENVNSIVHNGNRNWRQPVRSFTLNHFVDIFKGSGGARVSSEGHDRCSLFGLGKSYHRNDAERLGHLLVLKHILAEHMVIGNHDNVISYLKLGPKALDFLQSKIKLPQLPVREKNVGGKTKAKSDVASDSCCTTSDYTTDAAGDSTEDGDHSHYWHQAELAAVGRKRKRKTTGAFVRYETSEI</sequence>
<evidence type="ECO:0000256" key="4">
    <source>
        <dbReference type="ARBA" id="ARBA00022801"/>
    </source>
</evidence>
<dbReference type="InterPro" id="IPR036390">
    <property type="entry name" value="WH_DNA-bd_sf"/>
</dbReference>
<comment type="similarity">
    <text evidence="2">Belongs to the helicase family. RecQ subfamily.</text>
</comment>
<keyword evidence="9" id="KW-0539">Nucleus</keyword>
<dbReference type="SMART" id="SM00956">
    <property type="entry name" value="RQC"/>
    <property type="match status" value="1"/>
</dbReference>
<evidence type="ECO:0000259" key="15">
    <source>
        <dbReference type="PROSITE" id="PS51194"/>
    </source>
</evidence>
<dbReference type="SUPFAM" id="SSF52540">
    <property type="entry name" value="P-loop containing nucleoside triphosphate hydrolases"/>
    <property type="match status" value="1"/>
</dbReference>
<dbReference type="SMART" id="SM00487">
    <property type="entry name" value="DEXDc"/>
    <property type="match status" value="1"/>
</dbReference>
<accession>A0ABN8LW10</accession>
<keyword evidence="3" id="KW-0547">Nucleotide-binding</keyword>
<dbReference type="PROSITE" id="PS51192">
    <property type="entry name" value="HELICASE_ATP_BIND_1"/>
    <property type="match status" value="1"/>
</dbReference>
<dbReference type="Pfam" id="PF00271">
    <property type="entry name" value="Helicase_C"/>
    <property type="match status" value="1"/>
</dbReference>
<evidence type="ECO:0000256" key="2">
    <source>
        <dbReference type="ARBA" id="ARBA00005446"/>
    </source>
</evidence>
<comment type="catalytic activity">
    <reaction evidence="10">
        <text>Couples ATP hydrolysis with the unwinding of duplex DNA by translocating in the 3'-5' direction.</text>
        <dbReference type="EC" id="5.6.2.4"/>
    </reaction>
</comment>
<protein>
    <recommendedName>
        <fullName evidence="11">DNA 3'-5' helicase</fullName>
        <ecNumber evidence="11">5.6.2.4</ecNumber>
    </recommendedName>
    <alternativeName>
        <fullName evidence="12">DNA 3'-5' helicase BLM</fullName>
    </alternativeName>
</protein>
<feature type="region of interest" description="Disordered" evidence="13">
    <location>
        <begin position="62"/>
        <end position="107"/>
    </location>
</feature>
<evidence type="ECO:0000256" key="13">
    <source>
        <dbReference type="SAM" id="MobiDB-lite"/>
    </source>
</evidence>
<dbReference type="InterPro" id="IPR018982">
    <property type="entry name" value="RQC_domain"/>
</dbReference>
<dbReference type="InterPro" id="IPR032284">
    <property type="entry name" value="RecQ_Zn-bd"/>
</dbReference>
<keyword evidence="6" id="KW-0067">ATP-binding</keyword>
<evidence type="ECO:0000256" key="7">
    <source>
        <dbReference type="ARBA" id="ARBA00023125"/>
    </source>
</evidence>
<feature type="compositionally biased region" description="Low complexity" evidence="13">
    <location>
        <begin position="66"/>
        <end position="81"/>
    </location>
</feature>
<feature type="compositionally biased region" description="Pro residues" evidence="13">
    <location>
        <begin position="93"/>
        <end position="107"/>
    </location>
</feature>
<dbReference type="SMART" id="SM00490">
    <property type="entry name" value="HELICc"/>
    <property type="match status" value="1"/>
</dbReference>
<dbReference type="Pfam" id="PF00270">
    <property type="entry name" value="DEAD"/>
    <property type="match status" value="1"/>
</dbReference>
<evidence type="ECO:0000256" key="11">
    <source>
        <dbReference type="ARBA" id="ARBA00034808"/>
    </source>
</evidence>
<dbReference type="InterPro" id="IPR036388">
    <property type="entry name" value="WH-like_DNA-bd_sf"/>
</dbReference>
<dbReference type="SUPFAM" id="SSF46785">
    <property type="entry name" value="Winged helix' DNA-binding domain"/>
    <property type="match status" value="1"/>
</dbReference>
<evidence type="ECO:0000256" key="1">
    <source>
        <dbReference type="ARBA" id="ARBA00004123"/>
    </source>
</evidence>
<dbReference type="EC" id="5.6.2.4" evidence="11"/>
<feature type="domain" description="Helicase C-terminal" evidence="15">
    <location>
        <begin position="638"/>
        <end position="787"/>
    </location>
</feature>
<name>A0ABN8LW10_9CNID</name>
<dbReference type="Gene3D" id="3.40.50.300">
    <property type="entry name" value="P-loop containing nucleotide triphosphate hydrolases"/>
    <property type="match status" value="2"/>
</dbReference>
<dbReference type="PANTHER" id="PTHR13710:SF153">
    <property type="entry name" value="RECQ-LIKE DNA HELICASE BLM"/>
    <property type="match status" value="1"/>
</dbReference>
<proteinExistence type="inferred from homology"/>
<evidence type="ECO:0000256" key="5">
    <source>
        <dbReference type="ARBA" id="ARBA00022806"/>
    </source>
</evidence>
<dbReference type="InterPro" id="IPR001650">
    <property type="entry name" value="Helicase_C-like"/>
</dbReference>
<dbReference type="Proteomes" id="UP001159427">
    <property type="component" value="Unassembled WGS sequence"/>
</dbReference>
<keyword evidence="8" id="KW-0413">Isomerase</keyword>
<evidence type="ECO:0000256" key="12">
    <source>
        <dbReference type="ARBA" id="ARBA00044542"/>
    </source>
</evidence>
<evidence type="ECO:0000256" key="9">
    <source>
        <dbReference type="ARBA" id="ARBA00023242"/>
    </source>
</evidence>
<evidence type="ECO:0000256" key="10">
    <source>
        <dbReference type="ARBA" id="ARBA00034617"/>
    </source>
</evidence>
<dbReference type="EMBL" id="CALNXI010000113">
    <property type="protein sequence ID" value="CAH3019329.1"/>
    <property type="molecule type" value="Genomic_DNA"/>
</dbReference>